<feature type="compositionally biased region" description="Basic residues" evidence="1">
    <location>
        <begin position="200"/>
        <end position="212"/>
    </location>
</feature>
<sequence>MSYDSSLLAAAPQATREMRQEGYNPYILDQEQKKSNTSSAPVVGGSANDLTSKEYPPNSSLHNPSALPKTPFYRTRKGIIIMAILAIVIIAAVIGGAVGGTSHKSHTLSTVSSSSSASTDSQAIQGASTNTAGSATATITTTLTTVIQSATQPGGAIGPVTTTITSTITESAAPTNTGSANTNGVGNGNQDVNSSGFVGSKRRLSRVVKRRS</sequence>
<feature type="compositionally biased region" description="Polar residues" evidence="1">
    <location>
        <begin position="176"/>
        <end position="197"/>
    </location>
</feature>
<accession>A0A9W9AMU3</accession>
<proteinExistence type="predicted"/>
<name>A0A9W9AMU3_9AGAR</name>
<gene>
    <name evidence="3" type="ORF">C8J55DRAFT_22843</name>
</gene>
<reference evidence="3" key="1">
    <citation type="submission" date="2022-08" db="EMBL/GenBank/DDBJ databases">
        <authorList>
            <consortium name="DOE Joint Genome Institute"/>
            <person name="Min B."/>
            <person name="Riley R."/>
            <person name="Sierra-Patev S."/>
            <person name="Naranjo-Ortiz M."/>
            <person name="Looney B."/>
            <person name="Konkel Z."/>
            <person name="Slot J.C."/>
            <person name="Sakamoto Y."/>
            <person name="Steenwyk J.L."/>
            <person name="Rokas A."/>
            <person name="Carro J."/>
            <person name="Camarero S."/>
            <person name="Ferreira P."/>
            <person name="Molpeceres G."/>
            <person name="Ruiz-Duenas F.J."/>
            <person name="Serrano A."/>
            <person name="Henrissat B."/>
            <person name="Drula E."/>
            <person name="Hughes K.W."/>
            <person name="Mata J.L."/>
            <person name="Ishikawa N.K."/>
            <person name="Vargas-Isla R."/>
            <person name="Ushijima S."/>
            <person name="Smith C.A."/>
            <person name="Ahrendt S."/>
            <person name="Andreopoulos W."/>
            <person name="He G."/>
            <person name="Labutti K."/>
            <person name="Lipzen A."/>
            <person name="Ng V."/>
            <person name="Sandor L."/>
            <person name="Barry K."/>
            <person name="Martinez A.T."/>
            <person name="Xiao Y."/>
            <person name="Gibbons J.G."/>
            <person name="Terashima K."/>
            <person name="Hibbett D.S."/>
            <person name="Grigoriev I.V."/>
        </authorList>
    </citation>
    <scope>NUCLEOTIDE SEQUENCE</scope>
    <source>
        <strain evidence="3">Sp2 HRB7682 ss15</strain>
    </source>
</reference>
<feature type="region of interest" description="Disordered" evidence="1">
    <location>
        <begin position="172"/>
        <end position="212"/>
    </location>
</feature>
<feature type="compositionally biased region" description="Low complexity" evidence="1">
    <location>
        <begin position="107"/>
        <end position="132"/>
    </location>
</feature>
<evidence type="ECO:0000313" key="3">
    <source>
        <dbReference type="EMBL" id="KAJ4486687.1"/>
    </source>
</evidence>
<dbReference type="EMBL" id="JANVFS010000010">
    <property type="protein sequence ID" value="KAJ4486687.1"/>
    <property type="molecule type" value="Genomic_DNA"/>
</dbReference>
<comment type="caution">
    <text evidence="3">The sequence shown here is derived from an EMBL/GenBank/DDBJ whole genome shotgun (WGS) entry which is preliminary data.</text>
</comment>
<evidence type="ECO:0000256" key="1">
    <source>
        <dbReference type="SAM" id="MobiDB-lite"/>
    </source>
</evidence>
<evidence type="ECO:0000313" key="4">
    <source>
        <dbReference type="Proteomes" id="UP001150238"/>
    </source>
</evidence>
<evidence type="ECO:0000256" key="2">
    <source>
        <dbReference type="SAM" id="Phobius"/>
    </source>
</evidence>
<keyword evidence="2" id="KW-1133">Transmembrane helix</keyword>
<feature type="region of interest" description="Disordered" evidence="1">
    <location>
        <begin position="29"/>
        <end position="68"/>
    </location>
</feature>
<reference evidence="3" key="2">
    <citation type="journal article" date="2023" name="Proc. Natl. Acad. Sci. U.S.A.">
        <title>A global phylogenomic analysis of the shiitake genus Lentinula.</title>
        <authorList>
            <person name="Sierra-Patev S."/>
            <person name="Min B."/>
            <person name="Naranjo-Ortiz M."/>
            <person name="Looney B."/>
            <person name="Konkel Z."/>
            <person name="Slot J.C."/>
            <person name="Sakamoto Y."/>
            <person name="Steenwyk J.L."/>
            <person name="Rokas A."/>
            <person name="Carro J."/>
            <person name="Camarero S."/>
            <person name="Ferreira P."/>
            <person name="Molpeceres G."/>
            <person name="Ruiz-Duenas F.J."/>
            <person name="Serrano A."/>
            <person name="Henrissat B."/>
            <person name="Drula E."/>
            <person name="Hughes K.W."/>
            <person name="Mata J.L."/>
            <person name="Ishikawa N.K."/>
            <person name="Vargas-Isla R."/>
            <person name="Ushijima S."/>
            <person name="Smith C.A."/>
            <person name="Donoghue J."/>
            <person name="Ahrendt S."/>
            <person name="Andreopoulos W."/>
            <person name="He G."/>
            <person name="LaButti K."/>
            <person name="Lipzen A."/>
            <person name="Ng V."/>
            <person name="Riley R."/>
            <person name="Sandor L."/>
            <person name="Barry K."/>
            <person name="Martinez A.T."/>
            <person name="Xiao Y."/>
            <person name="Gibbons J.G."/>
            <person name="Terashima K."/>
            <person name="Grigoriev I.V."/>
            <person name="Hibbett D."/>
        </authorList>
    </citation>
    <scope>NUCLEOTIDE SEQUENCE</scope>
    <source>
        <strain evidence="3">Sp2 HRB7682 ss15</strain>
    </source>
</reference>
<protein>
    <submittedName>
        <fullName evidence="3">Uncharacterized protein</fullName>
    </submittedName>
</protein>
<dbReference type="AlphaFoldDB" id="A0A9W9AMU3"/>
<keyword evidence="2" id="KW-0472">Membrane</keyword>
<feature type="region of interest" description="Disordered" evidence="1">
    <location>
        <begin position="103"/>
        <end position="132"/>
    </location>
</feature>
<dbReference type="Proteomes" id="UP001150238">
    <property type="component" value="Unassembled WGS sequence"/>
</dbReference>
<keyword evidence="2" id="KW-0812">Transmembrane</keyword>
<feature type="transmembrane region" description="Helical" evidence="2">
    <location>
        <begin position="79"/>
        <end position="99"/>
    </location>
</feature>
<organism evidence="3 4">
    <name type="scientific">Lentinula lateritia</name>
    <dbReference type="NCBI Taxonomy" id="40482"/>
    <lineage>
        <taxon>Eukaryota</taxon>
        <taxon>Fungi</taxon>
        <taxon>Dikarya</taxon>
        <taxon>Basidiomycota</taxon>
        <taxon>Agaricomycotina</taxon>
        <taxon>Agaricomycetes</taxon>
        <taxon>Agaricomycetidae</taxon>
        <taxon>Agaricales</taxon>
        <taxon>Marasmiineae</taxon>
        <taxon>Omphalotaceae</taxon>
        <taxon>Lentinula</taxon>
    </lineage>
</organism>